<evidence type="ECO:0000256" key="4">
    <source>
        <dbReference type="ARBA" id="ARBA00022475"/>
    </source>
</evidence>
<comment type="caution">
    <text evidence="13">The sequence shown here is derived from an EMBL/GenBank/DDBJ whole genome shotgun (WGS) entry which is preliminary data.</text>
</comment>
<evidence type="ECO:0000256" key="8">
    <source>
        <dbReference type="ARBA" id="ARBA00022989"/>
    </source>
</evidence>
<keyword evidence="3" id="KW-0813">Transport</keyword>
<keyword evidence="4" id="KW-1003">Cell membrane</keyword>
<dbReference type="GO" id="GO:0098797">
    <property type="term" value="C:plasma membrane protein complex"/>
    <property type="evidence" value="ECO:0007669"/>
    <property type="project" value="TreeGrafter"/>
</dbReference>
<evidence type="ECO:0000256" key="10">
    <source>
        <dbReference type="SAM" id="MobiDB-lite"/>
    </source>
</evidence>
<dbReference type="InterPro" id="IPR037682">
    <property type="entry name" value="TonB_C"/>
</dbReference>
<dbReference type="PANTHER" id="PTHR33446:SF2">
    <property type="entry name" value="PROTEIN TONB"/>
    <property type="match status" value="1"/>
</dbReference>
<feature type="compositionally biased region" description="Pro residues" evidence="10">
    <location>
        <begin position="85"/>
        <end position="99"/>
    </location>
</feature>
<comment type="similarity">
    <text evidence="2">Belongs to the TonB family.</text>
</comment>
<protein>
    <submittedName>
        <fullName evidence="13">Energy transducer TonB</fullName>
    </submittedName>
</protein>
<dbReference type="RefSeq" id="WP_192533369.1">
    <property type="nucleotide sequence ID" value="NZ_JACZHT010000001.1"/>
</dbReference>
<evidence type="ECO:0000313" key="13">
    <source>
        <dbReference type="EMBL" id="MBE1236514.1"/>
    </source>
</evidence>
<evidence type="ECO:0000256" key="11">
    <source>
        <dbReference type="SAM" id="Phobius"/>
    </source>
</evidence>
<dbReference type="PANTHER" id="PTHR33446">
    <property type="entry name" value="PROTEIN TONB-RELATED"/>
    <property type="match status" value="1"/>
</dbReference>
<dbReference type="GO" id="GO:0055085">
    <property type="term" value="P:transmembrane transport"/>
    <property type="evidence" value="ECO:0007669"/>
    <property type="project" value="InterPro"/>
</dbReference>
<dbReference type="EMBL" id="JACZHT010000001">
    <property type="protein sequence ID" value="MBE1236514.1"/>
    <property type="molecule type" value="Genomic_DNA"/>
</dbReference>
<keyword evidence="14" id="KW-1185">Reference proteome</keyword>
<dbReference type="InterPro" id="IPR051045">
    <property type="entry name" value="TonB-dependent_transducer"/>
</dbReference>
<organism evidence="13 14">
    <name type="scientific">Phaeovibrio sulfidiphilus</name>
    <dbReference type="NCBI Taxonomy" id="1220600"/>
    <lineage>
        <taxon>Bacteria</taxon>
        <taxon>Pseudomonadati</taxon>
        <taxon>Pseudomonadota</taxon>
        <taxon>Alphaproteobacteria</taxon>
        <taxon>Rhodospirillales</taxon>
        <taxon>Rhodospirillaceae</taxon>
        <taxon>Phaeovibrio</taxon>
    </lineage>
</organism>
<feature type="region of interest" description="Disordered" evidence="10">
    <location>
        <begin position="66"/>
        <end position="159"/>
    </location>
</feature>
<evidence type="ECO:0000256" key="1">
    <source>
        <dbReference type="ARBA" id="ARBA00004383"/>
    </source>
</evidence>
<name>A0A8J7CD10_9PROT</name>
<keyword evidence="6 11" id="KW-0812">Transmembrane</keyword>
<dbReference type="Proteomes" id="UP000631034">
    <property type="component" value="Unassembled WGS sequence"/>
</dbReference>
<evidence type="ECO:0000313" key="14">
    <source>
        <dbReference type="Proteomes" id="UP000631034"/>
    </source>
</evidence>
<gene>
    <name evidence="13" type="ORF">IHV25_02460</name>
</gene>
<dbReference type="Gene3D" id="3.30.1150.10">
    <property type="match status" value="1"/>
</dbReference>
<evidence type="ECO:0000256" key="3">
    <source>
        <dbReference type="ARBA" id="ARBA00022448"/>
    </source>
</evidence>
<dbReference type="PROSITE" id="PS52015">
    <property type="entry name" value="TONB_CTD"/>
    <property type="match status" value="1"/>
</dbReference>
<evidence type="ECO:0000256" key="2">
    <source>
        <dbReference type="ARBA" id="ARBA00006555"/>
    </source>
</evidence>
<sequence length="254" mass="26389">MSRDVPVLLADVAREDRPPLGLIVGATLAVVGVHVMLGVLLLGVRSPPPVAAAEPPVLMVDLAPAPAAPADDAAPDTPPEEDAPPEPAPPEEPPPPPPEPEPEPEPRVQPPVEPKPEPAARPRPVKPQPRAAAEPPRAAPAAPSAAAEAPARAPSPSPAVLQTWQGRVLAHLERRKRYPASARSRALQGTAHVAIVIDRSGQVLSAALRTSSGHAALDREAVELTTRASPLPAPPEEIRGSTITLVVPVQFSLR</sequence>
<feature type="compositionally biased region" description="Low complexity" evidence="10">
    <location>
        <begin position="129"/>
        <end position="154"/>
    </location>
</feature>
<evidence type="ECO:0000256" key="9">
    <source>
        <dbReference type="ARBA" id="ARBA00023136"/>
    </source>
</evidence>
<dbReference type="GO" id="GO:0015031">
    <property type="term" value="P:protein transport"/>
    <property type="evidence" value="ECO:0007669"/>
    <property type="project" value="UniProtKB-KW"/>
</dbReference>
<feature type="domain" description="TonB C-terminal" evidence="12">
    <location>
        <begin position="163"/>
        <end position="254"/>
    </location>
</feature>
<accession>A0A8J7CD10</accession>
<evidence type="ECO:0000256" key="6">
    <source>
        <dbReference type="ARBA" id="ARBA00022692"/>
    </source>
</evidence>
<dbReference type="InterPro" id="IPR006260">
    <property type="entry name" value="TonB/TolA_C"/>
</dbReference>
<dbReference type="GO" id="GO:0031992">
    <property type="term" value="F:energy transducer activity"/>
    <property type="evidence" value="ECO:0007669"/>
    <property type="project" value="TreeGrafter"/>
</dbReference>
<evidence type="ECO:0000259" key="12">
    <source>
        <dbReference type="PROSITE" id="PS52015"/>
    </source>
</evidence>
<keyword evidence="5" id="KW-0997">Cell inner membrane</keyword>
<evidence type="ECO:0000256" key="5">
    <source>
        <dbReference type="ARBA" id="ARBA00022519"/>
    </source>
</evidence>
<reference evidence="13" key="1">
    <citation type="submission" date="2020-10" db="EMBL/GenBank/DDBJ databases">
        <title>Genome sequence of the unusual species of purple photosynthetic bacteria, Phaeovibrio sulfidiphilus DSM 23193, type strain.</title>
        <authorList>
            <person name="Kyndt J.A."/>
            <person name="Meyer T.E."/>
        </authorList>
    </citation>
    <scope>NUCLEOTIDE SEQUENCE</scope>
    <source>
        <strain evidence="13">DSM 23193</strain>
    </source>
</reference>
<comment type="subcellular location">
    <subcellularLocation>
        <location evidence="1">Cell inner membrane</location>
        <topology evidence="1">Single-pass membrane protein</topology>
        <orientation evidence="1">Periplasmic side</orientation>
    </subcellularLocation>
</comment>
<keyword evidence="7" id="KW-0653">Protein transport</keyword>
<dbReference type="Pfam" id="PF03544">
    <property type="entry name" value="TonB_C"/>
    <property type="match status" value="1"/>
</dbReference>
<proteinExistence type="inferred from homology"/>
<evidence type="ECO:0000256" key="7">
    <source>
        <dbReference type="ARBA" id="ARBA00022927"/>
    </source>
</evidence>
<feature type="transmembrane region" description="Helical" evidence="11">
    <location>
        <begin position="20"/>
        <end position="42"/>
    </location>
</feature>
<dbReference type="AlphaFoldDB" id="A0A8J7CD10"/>
<keyword evidence="9 11" id="KW-0472">Membrane</keyword>
<keyword evidence="8 11" id="KW-1133">Transmembrane helix</keyword>
<dbReference type="SUPFAM" id="SSF74653">
    <property type="entry name" value="TolA/TonB C-terminal domain"/>
    <property type="match status" value="1"/>
</dbReference>
<dbReference type="NCBIfam" id="TIGR01352">
    <property type="entry name" value="tonB_Cterm"/>
    <property type="match status" value="1"/>
</dbReference>